<organism evidence="13 14">
    <name type="scientific">Candidatus Collierbacteria bacterium GW2011_GWB2_44_22</name>
    <dbReference type="NCBI Taxonomy" id="1618387"/>
    <lineage>
        <taxon>Bacteria</taxon>
        <taxon>Candidatus Collieribacteriota</taxon>
    </lineage>
</organism>
<keyword evidence="8" id="KW-0862">Zinc</keyword>
<evidence type="ECO:0000256" key="2">
    <source>
        <dbReference type="ARBA" id="ARBA00012118"/>
    </source>
</evidence>
<dbReference type="PATRIC" id="fig|1618387.3.peg.1013"/>
<evidence type="ECO:0000256" key="11">
    <source>
        <dbReference type="RuleBase" id="RU000544"/>
    </source>
</evidence>
<dbReference type="SUPFAM" id="SSF57716">
    <property type="entry name" value="Glucocorticoid receptor-like (DNA-binding domain)"/>
    <property type="match status" value="1"/>
</dbReference>
<evidence type="ECO:0000256" key="6">
    <source>
        <dbReference type="ARBA" id="ARBA00022777"/>
    </source>
</evidence>
<evidence type="ECO:0000256" key="3">
    <source>
        <dbReference type="ARBA" id="ARBA00022634"/>
    </source>
</evidence>
<comment type="subcellular location">
    <subcellularLocation>
        <location evidence="8">Cytoplasm</location>
    </subcellularLocation>
</comment>
<dbReference type="HAMAP" id="MF_00124">
    <property type="entry name" value="Thymidine_kinase"/>
    <property type="match status" value="1"/>
</dbReference>
<dbReference type="EMBL" id="LCIH01000013">
    <property type="protein sequence ID" value="KKT51338.1"/>
    <property type="molecule type" value="Genomic_DNA"/>
</dbReference>
<dbReference type="GO" id="GO:0046104">
    <property type="term" value="P:thymidine metabolic process"/>
    <property type="evidence" value="ECO:0007669"/>
    <property type="project" value="TreeGrafter"/>
</dbReference>
<keyword evidence="7 8" id="KW-0067">ATP-binding</keyword>
<dbReference type="Gene3D" id="3.40.50.300">
    <property type="entry name" value="P-loop containing nucleotide triphosphate hydrolases"/>
    <property type="match status" value="1"/>
</dbReference>
<feature type="binding site" evidence="8">
    <location>
        <position position="147"/>
    </location>
    <ligand>
        <name>Zn(2+)</name>
        <dbReference type="ChEBI" id="CHEBI:29105"/>
    </ligand>
</feature>
<keyword evidence="6 8" id="KW-0418">Kinase</keyword>
<comment type="catalytic activity">
    <reaction evidence="8 11">
        <text>thymidine + ATP = dTMP + ADP + H(+)</text>
        <dbReference type="Rhea" id="RHEA:19129"/>
        <dbReference type="ChEBI" id="CHEBI:15378"/>
        <dbReference type="ChEBI" id="CHEBI:17748"/>
        <dbReference type="ChEBI" id="CHEBI:30616"/>
        <dbReference type="ChEBI" id="CHEBI:63528"/>
        <dbReference type="ChEBI" id="CHEBI:456216"/>
        <dbReference type="EC" id="2.7.1.21"/>
    </reaction>
</comment>
<dbReference type="Gene3D" id="3.30.60.20">
    <property type="match status" value="1"/>
</dbReference>
<dbReference type="Pfam" id="PF00265">
    <property type="entry name" value="TK"/>
    <property type="match status" value="1"/>
</dbReference>
<feature type="binding site" evidence="10">
    <location>
        <position position="187"/>
    </location>
    <ligand>
        <name>substrate</name>
    </ligand>
</feature>
<dbReference type="EC" id="2.7.1.21" evidence="2 8"/>
<dbReference type="PIRSF" id="PIRSF035805">
    <property type="entry name" value="TK_cell"/>
    <property type="match status" value="1"/>
</dbReference>
<name>A0A0G1HXJ1_9BACT</name>
<comment type="subunit">
    <text evidence="8">Homotetramer.</text>
</comment>
<proteinExistence type="inferred from homology"/>
<dbReference type="NCBIfam" id="NF003296">
    <property type="entry name" value="PRK04296.1-1"/>
    <property type="match status" value="1"/>
</dbReference>
<comment type="similarity">
    <text evidence="1 8 12">Belongs to the thymidine kinase family.</text>
</comment>
<reference evidence="13 14" key="1">
    <citation type="journal article" date="2015" name="Nature">
        <title>rRNA introns, odd ribosomes, and small enigmatic genomes across a large radiation of phyla.</title>
        <authorList>
            <person name="Brown C.T."/>
            <person name="Hug L.A."/>
            <person name="Thomas B.C."/>
            <person name="Sharon I."/>
            <person name="Castelle C.J."/>
            <person name="Singh A."/>
            <person name="Wilkins M.J."/>
            <person name="Williams K.H."/>
            <person name="Banfield J.F."/>
        </authorList>
    </citation>
    <scope>NUCLEOTIDE SEQUENCE [LARGE SCALE GENOMIC DNA]</scope>
</reference>
<evidence type="ECO:0000313" key="14">
    <source>
        <dbReference type="Proteomes" id="UP000034006"/>
    </source>
</evidence>
<dbReference type="AlphaFoldDB" id="A0A0G1HXJ1"/>
<keyword evidence="4 8" id="KW-0808">Transferase</keyword>
<dbReference type="GO" id="GO:0005829">
    <property type="term" value="C:cytosol"/>
    <property type="evidence" value="ECO:0007669"/>
    <property type="project" value="TreeGrafter"/>
</dbReference>
<dbReference type="InterPro" id="IPR027417">
    <property type="entry name" value="P-loop_NTPase"/>
</dbReference>
<dbReference type="PANTHER" id="PTHR11441:SF0">
    <property type="entry name" value="THYMIDINE KINASE, CYTOSOLIC"/>
    <property type="match status" value="1"/>
</dbReference>
<sequence length="206" mass="22985">MTEKLKGISGSMFAGKTEELISEINRAEIAKKHVLVFKPRLDDRWGKMDKIRAHSGAEHDAYPVTNPQEILTLVYQFLETTNRLDLVAIDEIQFMPEEIIEVVKILLDADIKVTFSGLATDFRGEPFGPMPTLLALSDEIYKPTAICTHEEDGECCGQPATKTQRIINGKPANYSDPIVLIGASQEYQARCPNHHQVPGKPKPTIK</sequence>
<keyword evidence="8" id="KW-0479">Metal-binding</keyword>
<keyword evidence="5 8" id="KW-0547">Nucleotide-binding</keyword>
<feature type="binding site" evidence="8">
    <location>
        <position position="191"/>
    </location>
    <ligand>
        <name>Zn(2+)</name>
        <dbReference type="ChEBI" id="CHEBI:29105"/>
    </ligand>
</feature>
<comment type="caution">
    <text evidence="13">The sequence shown here is derived from an EMBL/GenBank/DDBJ whole genome shotgun (WGS) entry which is preliminary data.</text>
</comment>
<dbReference type="SUPFAM" id="SSF52540">
    <property type="entry name" value="P-loop containing nucleoside triphosphate hydrolases"/>
    <property type="match status" value="1"/>
</dbReference>
<dbReference type="Proteomes" id="UP000034006">
    <property type="component" value="Unassembled WGS sequence"/>
</dbReference>
<evidence type="ECO:0000256" key="7">
    <source>
        <dbReference type="ARBA" id="ARBA00022840"/>
    </source>
</evidence>
<dbReference type="GO" id="GO:0005524">
    <property type="term" value="F:ATP binding"/>
    <property type="evidence" value="ECO:0007669"/>
    <property type="project" value="UniProtKB-UniRule"/>
</dbReference>
<feature type="binding site" evidence="8">
    <location>
        <begin position="90"/>
        <end position="93"/>
    </location>
    <ligand>
        <name>ATP</name>
        <dbReference type="ChEBI" id="CHEBI:30616"/>
    </ligand>
</feature>
<dbReference type="GO" id="GO:0004797">
    <property type="term" value="F:thymidine kinase activity"/>
    <property type="evidence" value="ECO:0007669"/>
    <property type="project" value="UniProtKB-UniRule"/>
</dbReference>
<feature type="binding site" evidence="8">
    <location>
        <begin position="10"/>
        <end position="17"/>
    </location>
    <ligand>
        <name>ATP</name>
        <dbReference type="ChEBI" id="CHEBI:30616"/>
    </ligand>
</feature>
<evidence type="ECO:0000313" key="13">
    <source>
        <dbReference type="EMBL" id="KKT51338.1"/>
    </source>
</evidence>
<evidence type="ECO:0000256" key="5">
    <source>
        <dbReference type="ARBA" id="ARBA00022741"/>
    </source>
</evidence>
<protein>
    <recommendedName>
        <fullName evidence="2 8">Thymidine kinase</fullName>
        <ecNumber evidence="2 8">2.7.1.21</ecNumber>
    </recommendedName>
</protein>
<evidence type="ECO:0000256" key="10">
    <source>
        <dbReference type="PIRSR" id="PIRSR035805-2"/>
    </source>
</evidence>
<feature type="active site" description="Proton acceptor" evidence="8 9">
    <location>
        <position position="91"/>
    </location>
</feature>
<dbReference type="InterPro" id="IPR001267">
    <property type="entry name" value="Thymidine_kinase"/>
</dbReference>
<feature type="binding site" evidence="10">
    <location>
        <begin position="179"/>
        <end position="182"/>
    </location>
    <ligand>
        <name>substrate</name>
    </ligand>
</feature>
<feature type="binding site" evidence="8">
    <location>
        <position position="156"/>
    </location>
    <ligand>
        <name>Zn(2+)</name>
        <dbReference type="ChEBI" id="CHEBI:29105"/>
    </ligand>
</feature>
<keyword evidence="8" id="KW-0963">Cytoplasm</keyword>
<evidence type="ECO:0000256" key="8">
    <source>
        <dbReference type="HAMAP-Rule" id="MF_00124"/>
    </source>
</evidence>
<gene>
    <name evidence="8" type="primary">tdk</name>
    <name evidence="13" type="ORF">UW44_C0013G0058</name>
</gene>
<dbReference type="PANTHER" id="PTHR11441">
    <property type="entry name" value="THYMIDINE KINASE"/>
    <property type="match status" value="1"/>
</dbReference>
<evidence type="ECO:0000256" key="12">
    <source>
        <dbReference type="RuleBase" id="RU004165"/>
    </source>
</evidence>
<feature type="binding site" evidence="8">
    <location>
        <position position="194"/>
    </location>
    <ligand>
        <name>Zn(2+)</name>
        <dbReference type="ChEBI" id="CHEBI:29105"/>
    </ligand>
</feature>
<accession>A0A0G1HXJ1</accession>
<dbReference type="GO" id="GO:0071897">
    <property type="term" value="P:DNA biosynthetic process"/>
    <property type="evidence" value="ECO:0007669"/>
    <property type="project" value="UniProtKB-KW"/>
</dbReference>
<evidence type="ECO:0000256" key="4">
    <source>
        <dbReference type="ARBA" id="ARBA00022679"/>
    </source>
</evidence>
<keyword evidence="3 8" id="KW-0237">DNA synthesis</keyword>
<evidence type="ECO:0000256" key="9">
    <source>
        <dbReference type="PIRSR" id="PIRSR035805-1"/>
    </source>
</evidence>
<dbReference type="GO" id="GO:0008270">
    <property type="term" value="F:zinc ion binding"/>
    <property type="evidence" value="ECO:0007669"/>
    <property type="project" value="UniProtKB-UniRule"/>
</dbReference>
<evidence type="ECO:0000256" key="1">
    <source>
        <dbReference type="ARBA" id="ARBA00007587"/>
    </source>
</evidence>
<dbReference type="STRING" id="1618387.UW44_C0013G0058"/>